<evidence type="ECO:0000313" key="1">
    <source>
        <dbReference type="EMBL" id="JAH84223.1"/>
    </source>
</evidence>
<name>A0A0E9W421_ANGAN</name>
<sequence>MTGKHITDQILKPSCTVTIFSSVCDF</sequence>
<protein>
    <submittedName>
        <fullName evidence="1">Uncharacterized protein</fullName>
    </submittedName>
</protein>
<dbReference type="EMBL" id="GBXM01024354">
    <property type="protein sequence ID" value="JAH84223.1"/>
    <property type="molecule type" value="Transcribed_RNA"/>
</dbReference>
<reference evidence="1" key="2">
    <citation type="journal article" date="2015" name="Fish Shellfish Immunol.">
        <title>Early steps in the European eel (Anguilla anguilla)-Vibrio vulnificus interaction in the gills: Role of the RtxA13 toxin.</title>
        <authorList>
            <person name="Callol A."/>
            <person name="Pajuelo D."/>
            <person name="Ebbesson L."/>
            <person name="Teles M."/>
            <person name="MacKenzie S."/>
            <person name="Amaro C."/>
        </authorList>
    </citation>
    <scope>NUCLEOTIDE SEQUENCE</scope>
</reference>
<dbReference type="AlphaFoldDB" id="A0A0E9W421"/>
<organism evidence="1">
    <name type="scientific">Anguilla anguilla</name>
    <name type="common">European freshwater eel</name>
    <name type="synonym">Muraena anguilla</name>
    <dbReference type="NCBI Taxonomy" id="7936"/>
    <lineage>
        <taxon>Eukaryota</taxon>
        <taxon>Metazoa</taxon>
        <taxon>Chordata</taxon>
        <taxon>Craniata</taxon>
        <taxon>Vertebrata</taxon>
        <taxon>Euteleostomi</taxon>
        <taxon>Actinopterygii</taxon>
        <taxon>Neopterygii</taxon>
        <taxon>Teleostei</taxon>
        <taxon>Anguilliformes</taxon>
        <taxon>Anguillidae</taxon>
        <taxon>Anguilla</taxon>
    </lineage>
</organism>
<reference evidence="1" key="1">
    <citation type="submission" date="2014-11" db="EMBL/GenBank/DDBJ databases">
        <authorList>
            <person name="Amaro Gonzalez C."/>
        </authorList>
    </citation>
    <scope>NUCLEOTIDE SEQUENCE</scope>
</reference>
<proteinExistence type="predicted"/>
<accession>A0A0E9W421</accession>